<dbReference type="GO" id="GO:0004407">
    <property type="term" value="F:histone deacetylase activity"/>
    <property type="evidence" value="ECO:0007669"/>
    <property type="project" value="TreeGrafter"/>
</dbReference>
<gene>
    <name evidence="3" type="ORF">SAMN02982917_1610</name>
</gene>
<reference evidence="3 4" key="1">
    <citation type="submission" date="2017-04" db="EMBL/GenBank/DDBJ databases">
        <authorList>
            <person name="Afonso C.L."/>
            <person name="Miller P.J."/>
            <person name="Scott M.A."/>
            <person name="Spackman E."/>
            <person name="Goraichik I."/>
            <person name="Dimitrov K.M."/>
            <person name="Suarez D.L."/>
            <person name="Swayne D.E."/>
        </authorList>
    </citation>
    <scope>NUCLEOTIDE SEQUENCE [LARGE SCALE GENOMIC DNA]</scope>
    <source>
        <strain evidence="3 4">A2P</strain>
    </source>
</reference>
<dbReference type="InterPro" id="IPR037138">
    <property type="entry name" value="His_deacetylse_dom_sf"/>
</dbReference>
<dbReference type="STRING" id="286727.SAMN02982917_1610"/>
<proteinExistence type="inferred from homology"/>
<dbReference type="RefSeq" id="WP_085084015.1">
    <property type="nucleotide sequence ID" value="NZ_FXAK01000002.1"/>
</dbReference>
<dbReference type="PRINTS" id="PR01270">
    <property type="entry name" value="HDASUPER"/>
</dbReference>
<dbReference type="AlphaFoldDB" id="A0A1X7EG21"/>
<dbReference type="PANTHER" id="PTHR10625">
    <property type="entry name" value="HISTONE DEACETYLASE HDAC1-RELATED"/>
    <property type="match status" value="1"/>
</dbReference>
<evidence type="ECO:0000259" key="2">
    <source>
        <dbReference type="Pfam" id="PF00850"/>
    </source>
</evidence>
<dbReference type="PANTHER" id="PTHR10625:SF10">
    <property type="entry name" value="HISTONE DEACETYLASE HDAC1"/>
    <property type="match status" value="1"/>
</dbReference>
<organism evidence="3 4">
    <name type="scientific">Azospirillum oryzae</name>
    <dbReference type="NCBI Taxonomy" id="286727"/>
    <lineage>
        <taxon>Bacteria</taxon>
        <taxon>Pseudomonadati</taxon>
        <taxon>Pseudomonadota</taxon>
        <taxon>Alphaproteobacteria</taxon>
        <taxon>Rhodospirillales</taxon>
        <taxon>Azospirillaceae</taxon>
        <taxon>Azospirillum</taxon>
    </lineage>
</organism>
<dbReference type="InterPro" id="IPR023801">
    <property type="entry name" value="His_deacetylse_dom"/>
</dbReference>
<feature type="domain" description="Histone deacetylase" evidence="2">
    <location>
        <begin position="20"/>
        <end position="306"/>
    </location>
</feature>
<dbReference type="InterPro" id="IPR023696">
    <property type="entry name" value="Ureohydrolase_dom_sf"/>
</dbReference>
<dbReference type="CDD" id="cd11599">
    <property type="entry name" value="HDAC_classII_2"/>
    <property type="match status" value="1"/>
</dbReference>
<sequence>MTTLIFTHHDCFAHDTGPGHPEAPERLAVVWQVLDRPEFRDLERRSAPEADVEQLSRVHDRAYVDAVLAAVPANGYQRLDGDTLLSPGSRGAILRAAGSVCAAVDAVLAGEATNAFCAVRPCGHHAEPARAMGFCVFNNIAVGAEHARKTHGLTRVAVVDFDVHHGNGTQAMFADDPDLFFASTHQSPLYPGTGNSWERGVDGNILNLPLEPYSGSVEFRQAVERAILPALEAFQPELLLISAGFDAHKRDPLAQLGLTAEDFEWVTRKLVELADRVCGGRVVSALEGGYDATGLAEGCAAHLTALMRG</sequence>
<evidence type="ECO:0000256" key="1">
    <source>
        <dbReference type="ARBA" id="ARBA00005947"/>
    </source>
</evidence>
<dbReference type="Pfam" id="PF00850">
    <property type="entry name" value="Hist_deacetyl"/>
    <property type="match status" value="1"/>
</dbReference>
<evidence type="ECO:0000313" key="3">
    <source>
        <dbReference type="EMBL" id="SMF32857.1"/>
    </source>
</evidence>
<dbReference type="OrthoDB" id="9808367at2"/>
<dbReference type="Proteomes" id="UP000192936">
    <property type="component" value="Unassembled WGS sequence"/>
</dbReference>
<dbReference type="InterPro" id="IPR000286">
    <property type="entry name" value="HDACs"/>
</dbReference>
<dbReference type="GO" id="GO:0040029">
    <property type="term" value="P:epigenetic regulation of gene expression"/>
    <property type="evidence" value="ECO:0007669"/>
    <property type="project" value="TreeGrafter"/>
</dbReference>
<dbReference type="Gene3D" id="3.40.800.20">
    <property type="entry name" value="Histone deacetylase domain"/>
    <property type="match status" value="1"/>
</dbReference>
<dbReference type="EMBL" id="FXAK01000002">
    <property type="protein sequence ID" value="SMF32857.1"/>
    <property type="molecule type" value="Genomic_DNA"/>
</dbReference>
<protein>
    <submittedName>
        <fullName evidence="3">Acetoin utilization deacetylase AcuC</fullName>
    </submittedName>
</protein>
<comment type="similarity">
    <text evidence="1">Belongs to the histone deacetylase family.</text>
</comment>
<accession>A0A1X7EG21</accession>
<dbReference type="SUPFAM" id="SSF52768">
    <property type="entry name" value="Arginase/deacetylase"/>
    <property type="match status" value="1"/>
</dbReference>
<name>A0A1X7EG21_9PROT</name>
<evidence type="ECO:0000313" key="4">
    <source>
        <dbReference type="Proteomes" id="UP000192936"/>
    </source>
</evidence>